<dbReference type="GO" id="GO:0004386">
    <property type="term" value="F:helicase activity"/>
    <property type="evidence" value="ECO:0007669"/>
    <property type="project" value="UniProtKB-KW"/>
</dbReference>
<dbReference type="InterPro" id="IPR038718">
    <property type="entry name" value="SNF2-like_sf"/>
</dbReference>
<dbReference type="SUPFAM" id="SSF52540">
    <property type="entry name" value="P-loop containing nucleoside triphosphate hydrolases"/>
    <property type="match status" value="2"/>
</dbReference>
<accession>A0ABP9B9G2</accession>
<dbReference type="EMBL" id="BAABHO010000022">
    <property type="protein sequence ID" value="GAA4792481.1"/>
    <property type="molecule type" value="Genomic_DNA"/>
</dbReference>
<dbReference type="Gene3D" id="3.40.50.300">
    <property type="entry name" value="P-loop containing nucleotide triphosphate hydrolases"/>
    <property type="match status" value="1"/>
</dbReference>
<dbReference type="PANTHER" id="PTHR10799">
    <property type="entry name" value="SNF2/RAD54 HELICASE FAMILY"/>
    <property type="match status" value="1"/>
</dbReference>
<organism evidence="5 6">
    <name type="scientific">Actinomycetospora chlora</name>
    <dbReference type="NCBI Taxonomy" id="663608"/>
    <lineage>
        <taxon>Bacteria</taxon>
        <taxon>Bacillati</taxon>
        <taxon>Actinomycetota</taxon>
        <taxon>Actinomycetes</taxon>
        <taxon>Pseudonocardiales</taxon>
        <taxon>Pseudonocardiaceae</taxon>
        <taxon>Actinomycetospora</taxon>
    </lineage>
</organism>
<dbReference type="RefSeq" id="WP_345416116.1">
    <property type="nucleotide sequence ID" value="NZ_BAABHO010000022.1"/>
</dbReference>
<dbReference type="PROSITE" id="PS51192">
    <property type="entry name" value="HELICASE_ATP_BIND_1"/>
    <property type="match status" value="1"/>
</dbReference>
<gene>
    <name evidence="5" type="ORF">GCM10023200_29940</name>
</gene>
<dbReference type="InterPro" id="IPR000330">
    <property type="entry name" value="SNF2_N"/>
</dbReference>
<feature type="region of interest" description="Disordered" evidence="2">
    <location>
        <begin position="66"/>
        <end position="91"/>
    </location>
</feature>
<feature type="domain" description="Helicase C-terminal" evidence="4">
    <location>
        <begin position="828"/>
        <end position="977"/>
    </location>
</feature>
<evidence type="ECO:0000256" key="1">
    <source>
        <dbReference type="ARBA" id="ARBA00022801"/>
    </source>
</evidence>
<evidence type="ECO:0000259" key="4">
    <source>
        <dbReference type="PROSITE" id="PS51194"/>
    </source>
</evidence>
<dbReference type="Proteomes" id="UP001500928">
    <property type="component" value="Unassembled WGS sequence"/>
</dbReference>
<feature type="domain" description="Helicase ATP-binding" evidence="3">
    <location>
        <begin position="542"/>
        <end position="701"/>
    </location>
</feature>
<evidence type="ECO:0000313" key="6">
    <source>
        <dbReference type="Proteomes" id="UP001500928"/>
    </source>
</evidence>
<evidence type="ECO:0000256" key="2">
    <source>
        <dbReference type="SAM" id="MobiDB-lite"/>
    </source>
</evidence>
<dbReference type="InterPro" id="IPR027417">
    <property type="entry name" value="P-loop_NTPase"/>
</dbReference>
<dbReference type="CDD" id="cd18012">
    <property type="entry name" value="DEXQc_arch_SWI2_SNF2"/>
    <property type="match status" value="1"/>
</dbReference>
<feature type="compositionally biased region" description="Acidic residues" evidence="2">
    <location>
        <begin position="997"/>
        <end position="1020"/>
    </location>
</feature>
<keyword evidence="1" id="KW-0378">Hydrolase</keyword>
<keyword evidence="6" id="KW-1185">Reference proteome</keyword>
<dbReference type="PROSITE" id="PS51194">
    <property type="entry name" value="HELICASE_CTER"/>
    <property type="match status" value="1"/>
</dbReference>
<dbReference type="InterPro" id="IPR001650">
    <property type="entry name" value="Helicase_C-like"/>
</dbReference>
<dbReference type="InterPro" id="IPR049730">
    <property type="entry name" value="SNF2/RAD54-like_C"/>
</dbReference>
<sequence length="1020" mass="109038">MPARLALHALWSPGRGVCLWAEDPELPVRSTSRARRGARPHPFAVPAERLARVWGTATATPGVAVLALPSDPDGPRDSDALDREEDAPAAGDPVLADWTVPVLELPPGAGPPAPPDDAVAGALVSTSVLLLRALDALAADLVTRGRVLPSADDGEGLTWRPVLQGPDLVAADTLAAALPPVCRCERVPGEETPSAAAVVEAALAAAVDAHARARVTGSPELAAAPDWAHALGAEPVLGGPTPPDDLAAGLRRWAVVGAPHAGPARACFRLDEVVADEFHHALDDPEPVFRLTFALQSAQDPSLTVDAATVWRDPTALRRWLDDPAELLLGELGRAARVYPEIGEALRVPRPGGLDLDLAGAHHFLAQVAPDLDRAGFGVLLPSGWRAGPARLGLVGAGQSAQPDGVVATRPRIGKDDLVDFTWRLAVDGETLSAAEMDALVRAKAPLVRLRGRWVAVDPDRLRDGLAFLEERRDAPTAGDVLHLAVTHPDDVPAPLPVESLSLDGPLGELLGGGGRLEPLDTPPGVHATLRPYQARGLSWLAFLARLRLGGVLADDMGLGKTLQVLALEAHERADDDPGPTLLVCPTSVVSTWRREAERFVPHLRVAVHHGAGRSDPGAAAAGADLVVTSYGTLVRDTDALAGPAWHRVVLDEAQMVKNNRSRGAKAVRRLDAEHRLALTGTPVENRLAELWSIMDAVNPGLLGTVTAFRERYAVPVERHGRTDVAEDLRRRTRPFLLRRLKTDPTVVDDLPDKIETVERCTLTSEQASLYRVVVDQVLEKIDDVKPGIERRGRVIAAMTKLKQVCDHPALLLHDGSPIGRRSGKIARLEEILAEVLAAGDRALLFTQFAAFGDMLAPHLAARFDTEVAWLHGGVSRTARDAMVERFQSGDGPSLFLLSLRAGGTGITLTAAQHVVHVDRWWNPAVEDQATDRAFRIGQKRTVGVRKLVCAGTLEERIDDLIAGKRELADLAVRDGEDWLSELSADELARVLTLDAPIDEPDEPEPEDPEDPEDDSEGTG</sequence>
<dbReference type="Gene3D" id="3.40.50.10810">
    <property type="entry name" value="Tandem AAA-ATPase domain"/>
    <property type="match status" value="1"/>
</dbReference>
<dbReference type="InterPro" id="IPR014001">
    <property type="entry name" value="Helicase_ATP-bd"/>
</dbReference>
<keyword evidence="5" id="KW-0067">ATP-binding</keyword>
<keyword evidence="5" id="KW-0347">Helicase</keyword>
<dbReference type="Pfam" id="PF12419">
    <property type="entry name" value="DUF3670"/>
    <property type="match status" value="1"/>
</dbReference>
<dbReference type="Pfam" id="PF00176">
    <property type="entry name" value="SNF2-rel_dom"/>
    <property type="match status" value="1"/>
</dbReference>
<evidence type="ECO:0000259" key="3">
    <source>
        <dbReference type="PROSITE" id="PS51192"/>
    </source>
</evidence>
<dbReference type="Pfam" id="PF00271">
    <property type="entry name" value="Helicase_C"/>
    <property type="match status" value="1"/>
</dbReference>
<dbReference type="CDD" id="cd18793">
    <property type="entry name" value="SF2_C_SNF"/>
    <property type="match status" value="1"/>
</dbReference>
<proteinExistence type="predicted"/>
<keyword evidence="5" id="KW-0547">Nucleotide-binding</keyword>
<dbReference type="InterPro" id="IPR022138">
    <property type="entry name" value="DUF3670"/>
</dbReference>
<protein>
    <submittedName>
        <fullName evidence="5">DEAD/DEAH box helicase</fullName>
    </submittedName>
</protein>
<name>A0ABP9B9G2_9PSEU</name>
<feature type="region of interest" description="Disordered" evidence="2">
    <location>
        <begin position="994"/>
        <end position="1020"/>
    </location>
</feature>
<comment type="caution">
    <text evidence="5">The sequence shown here is derived from an EMBL/GenBank/DDBJ whole genome shotgun (WGS) entry which is preliminary data.</text>
</comment>
<dbReference type="SMART" id="SM00490">
    <property type="entry name" value="HELICc"/>
    <property type="match status" value="1"/>
</dbReference>
<dbReference type="SMART" id="SM00487">
    <property type="entry name" value="DEXDc"/>
    <property type="match status" value="1"/>
</dbReference>
<evidence type="ECO:0000313" key="5">
    <source>
        <dbReference type="EMBL" id="GAA4792481.1"/>
    </source>
</evidence>
<reference evidence="6" key="1">
    <citation type="journal article" date="2019" name="Int. J. Syst. Evol. Microbiol.">
        <title>The Global Catalogue of Microorganisms (GCM) 10K type strain sequencing project: providing services to taxonomists for standard genome sequencing and annotation.</title>
        <authorList>
            <consortium name="The Broad Institute Genomics Platform"/>
            <consortium name="The Broad Institute Genome Sequencing Center for Infectious Disease"/>
            <person name="Wu L."/>
            <person name="Ma J."/>
        </authorList>
    </citation>
    <scope>NUCLEOTIDE SEQUENCE [LARGE SCALE GENOMIC DNA]</scope>
    <source>
        <strain evidence="6">JCM 17979</strain>
    </source>
</reference>